<dbReference type="Proteomes" id="UP000002865">
    <property type="component" value="Chromosome"/>
</dbReference>
<dbReference type="PaxDb" id="1114965-Spaf_0365"/>
<gene>
    <name evidence="1" type="ORF">Spaf_0365</name>
</gene>
<organism evidence="1 2">
    <name type="scientific">Streptococcus parasanguinis FW213</name>
    <dbReference type="NCBI Taxonomy" id="1114965"/>
    <lineage>
        <taxon>Bacteria</taxon>
        <taxon>Bacillati</taxon>
        <taxon>Bacillota</taxon>
        <taxon>Bacilli</taxon>
        <taxon>Lactobacillales</taxon>
        <taxon>Streptococcaceae</taxon>
        <taxon>Streptococcus</taxon>
    </lineage>
</organism>
<protein>
    <submittedName>
        <fullName evidence="1">Uncharacterized protein</fullName>
    </submittedName>
</protein>
<name>I1ZK09_STRPA</name>
<evidence type="ECO:0000313" key="1">
    <source>
        <dbReference type="EMBL" id="AFJ25383.1"/>
    </source>
</evidence>
<dbReference type="KEGG" id="scf:Spaf_0365"/>
<reference evidence="1 2" key="1">
    <citation type="journal article" date="2012" name="PLoS ONE">
        <title>Complete Genome and Transcriptomes of Streptococcus parasanguinis FW213: Phylogenic Relations and Potential Virulence Mechanisms.</title>
        <authorList>
            <person name="Geng J."/>
            <person name="Chiu C.H."/>
            <person name="Tang P."/>
            <person name="Chen Y."/>
            <person name="Shieh H.R."/>
            <person name="Hu S."/>
            <person name="Chen Y.Y."/>
        </authorList>
    </citation>
    <scope>NUCLEOTIDE SEQUENCE [LARGE SCALE GENOMIC DNA]</scope>
    <source>
        <strain evidence="1 2">FW213</strain>
    </source>
</reference>
<dbReference type="HOGENOM" id="CLU_3391649_0_0_9"/>
<accession>I1ZK09</accession>
<dbReference type="EMBL" id="CP003122">
    <property type="protein sequence ID" value="AFJ25383.1"/>
    <property type="molecule type" value="Genomic_DNA"/>
</dbReference>
<dbReference type="STRING" id="1114965.Spaf_0365"/>
<evidence type="ECO:0000313" key="2">
    <source>
        <dbReference type="Proteomes" id="UP000002865"/>
    </source>
</evidence>
<dbReference type="AlphaFoldDB" id="I1ZK09"/>
<proteinExistence type="predicted"/>
<sequence>MVFKEFLKTSKLPDFFSFSQFFLEEEQHLNSL</sequence>